<evidence type="ECO:0000256" key="5">
    <source>
        <dbReference type="SAM" id="SignalP"/>
    </source>
</evidence>
<dbReference type="EMBL" id="HBGZ01027242">
    <property type="protein sequence ID" value="CAD9623762.1"/>
    <property type="molecule type" value="Transcribed_RNA"/>
</dbReference>
<evidence type="ECO:0000256" key="3">
    <source>
        <dbReference type="ARBA" id="ARBA00022691"/>
    </source>
</evidence>
<dbReference type="InterPro" id="IPR025799">
    <property type="entry name" value="Arg_MeTrfase"/>
</dbReference>
<dbReference type="PANTHER" id="PTHR11006">
    <property type="entry name" value="PROTEIN ARGININE N-METHYLTRANSFERASE"/>
    <property type="match status" value="1"/>
</dbReference>
<dbReference type="Pfam" id="PF06325">
    <property type="entry name" value="PrmA"/>
    <property type="match status" value="1"/>
</dbReference>
<dbReference type="GO" id="GO:0042054">
    <property type="term" value="F:histone methyltransferase activity"/>
    <property type="evidence" value="ECO:0007669"/>
    <property type="project" value="TreeGrafter"/>
</dbReference>
<accession>A0A7S2PWP8</accession>
<proteinExistence type="predicted"/>
<dbReference type="PROSITE" id="PS51678">
    <property type="entry name" value="SAM_MT_PRMT"/>
    <property type="match status" value="1"/>
</dbReference>
<dbReference type="GO" id="GO:0005634">
    <property type="term" value="C:nucleus"/>
    <property type="evidence" value="ECO:0007669"/>
    <property type="project" value="TreeGrafter"/>
</dbReference>
<dbReference type="GO" id="GO:0032259">
    <property type="term" value="P:methylation"/>
    <property type="evidence" value="ECO:0007669"/>
    <property type="project" value="UniProtKB-KW"/>
</dbReference>
<feature type="chain" id="PRO_5031068404" description="Protein arginine N-methyltransferase domain-containing protein" evidence="5">
    <location>
        <begin position="30"/>
        <end position="476"/>
    </location>
</feature>
<feature type="domain" description="Protein arginine N-methyltransferase" evidence="6">
    <location>
        <begin position="266"/>
        <end position="456"/>
    </location>
</feature>
<keyword evidence="5" id="KW-0732">Signal</keyword>
<evidence type="ECO:0000256" key="4">
    <source>
        <dbReference type="PROSITE-ProRule" id="PRU01015"/>
    </source>
</evidence>
<dbReference type="SUPFAM" id="SSF53335">
    <property type="entry name" value="S-adenosyl-L-methionine-dependent methyltransferases"/>
    <property type="match status" value="1"/>
</dbReference>
<sequence length="476" mass="53245">MKMIKSFLTSCCCCCLVIQILLAAQSAAAAESKSFTSTTTTTTNIDHDDDTIPTFHTQDEQQKASDYANYFSAYADLHHQKIMLTDTHRMTAYHDAIMKNQHVFRDKVVMDVGSGSGILAVWAAKAGAKRVYAVEYTDMAKHARKVVEANGVDHVVTVIQGAVEDVTIPVEDWEAFNLQTEEGAAATEECPADDDDDASISCKQQQSKVVDIIISEWMGYFLLRESMLDSVIRARDMFLKPKSGILLPSHATMLIAPIMNEDQHHMVIEEYLEGMNDWNDYLVNAKKQYGVDMSILTEEYDKEQRDYYLKSSHYVQLDDDTILAPPIVVKTLDLAVCTLEDAKGVDEAEFSFDIESSGSGADDEEEINGFAGWFTVDFQSRTDEVGKQFGAKMTNPVHFSSSPEIGDTHWGHQVFYFTPAIPIQSNDKVTLDGTMEMIRSKQSARLYNVKFQYTIEAAADGSNNLMDMVESVYKIP</sequence>
<keyword evidence="1 4" id="KW-0489">Methyltransferase</keyword>
<dbReference type="PANTHER" id="PTHR11006:SF68">
    <property type="entry name" value="PROTEIN ARGININE N-METHYLTRANSFERASE PRMT10"/>
    <property type="match status" value="1"/>
</dbReference>
<evidence type="ECO:0000313" key="7">
    <source>
        <dbReference type="EMBL" id="CAD9623762.1"/>
    </source>
</evidence>
<protein>
    <recommendedName>
        <fullName evidence="6">Protein arginine N-methyltransferase domain-containing protein</fullName>
    </recommendedName>
</protein>
<reference evidence="7" key="1">
    <citation type="submission" date="2021-01" db="EMBL/GenBank/DDBJ databases">
        <authorList>
            <person name="Corre E."/>
            <person name="Pelletier E."/>
            <person name="Niang G."/>
            <person name="Scheremetjew M."/>
            <person name="Finn R."/>
            <person name="Kale V."/>
            <person name="Holt S."/>
            <person name="Cochrane G."/>
            <person name="Meng A."/>
            <person name="Brown T."/>
            <person name="Cohen L."/>
        </authorList>
    </citation>
    <scope>NUCLEOTIDE SEQUENCE</scope>
    <source>
        <strain evidence="7">SM1012Den-03</strain>
    </source>
</reference>
<dbReference type="AlphaFoldDB" id="A0A7S2PWP8"/>
<dbReference type="InterPro" id="IPR055135">
    <property type="entry name" value="PRMT_dom"/>
</dbReference>
<dbReference type="Pfam" id="PF22528">
    <property type="entry name" value="PRMT_C"/>
    <property type="match status" value="1"/>
</dbReference>
<keyword evidence="2 4" id="KW-0808">Transferase</keyword>
<dbReference type="Gene3D" id="2.70.160.11">
    <property type="entry name" value="Hnrnp arginine n-methyltransferase1"/>
    <property type="match status" value="1"/>
</dbReference>
<evidence type="ECO:0000259" key="6">
    <source>
        <dbReference type="Pfam" id="PF22528"/>
    </source>
</evidence>
<gene>
    <name evidence="7" type="ORF">SMAR0320_LOCUS19389</name>
</gene>
<name>A0A7S2PWP8_9STRA</name>
<dbReference type="InterPro" id="IPR029063">
    <property type="entry name" value="SAM-dependent_MTases_sf"/>
</dbReference>
<organism evidence="7">
    <name type="scientific">Skeletonema marinoi</name>
    <dbReference type="NCBI Taxonomy" id="267567"/>
    <lineage>
        <taxon>Eukaryota</taxon>
        <taxon>Sar</taxon>
        <taxon>Stramenopiles</taxon>
        <taxon>Ochrophyta</taxon>
        <taxon>Bacillariophyta</taxon>
        <taxon>Coscinodiscophyceae</taxon>
        <taxon>Thalassiosirophycidae</taxon>
        <taxon>Thalassiosirales</taxon>
        <taxon>Skeletonemataceae</taxon>
        <taxon>Skeletonema</taxon>
        <taxon>Skeletonema marinoi-dohrnii complex</taxon>
    </lineage>
</organism>
<feature type="signal peptide" evidence="5">
    <location>
        <begin position="1"/>
        <end position="29"/>
    </location>
</feature>
<dbReference type="Gene3D" id="3.40.50.150">
    <property type="entry name" value="Vaccinia Virus protein VP39"/>
    <property type="match status" value="1"/>
</dbReference>
<evidence type="ECO:0000256" key="1">
    <source>
        <dbReference type="ARBA" id="ARBA00022603"/>
    </source>
</evidence>
<evidence type="ECO:0000256" key="2">
    <source>
        <dbReference type="ARBA" id="ARBA00022679"/>
    </source>
</evidence>
<dbReference type="GO" id="GO:0016274">
    <property type="term" value="F:protein-arginine N-methyltransferase activity"/>
    <property type="evidence" value="ECO:0007669"/>
    <property type="project" value="InterPro"/>
</dbReference>
<dbReference type="CDD" id="cd02440">
    <property type="entry name" value="AdoMet_MTases"/>
    <property type="match status" value="1"/>
</dbReference>
<keyword evidence="3 4" id="KW-0949">S-adenosyl-L-methionine</keyword>